<dbReference type="SUPFAM" id="SSF55073">
    <property type="entry name" value="Nucleotide cyclase"/>
    <property type="match status" value="1"/>
</dbReference>
<dbReference type="InterPro" id="IPR029787">
    <property type="entry name" value="Nucleotide_cyclase"/>
</dbReference>
<keyword evidence="7" id="KW-1185">Reference proteome</keyword>
<feature type="domain" description="PAC" evidence="3">
    <location>
        <begin position="503"/>
        <end position="555"/>
    </location>
</feature>
<sequence>MRPPPSPASDGTVRRQRLALWVVALYATLSALWITLSDTLLSWWIPDTETLARASLLKGWAFVALTSVALYALLYRYWSTASADGAPNGGPMARVIPRWGMGLLIGTVLGVTGITLAQRYQQAQQHAAVHLGLTLQAKQAQLTDWHEERLNDARLLSKRRVLREGWDTWRKAPDAPPPPAMRHALEQALELGRYRAAGIVDGQGHTLWVGAAPSDPQGLIPQAATRVLDIGSTARAWIDADGHWQWVFVANLPGMAYPAALVLALDDVSTLPALQPWHAAPTGDIATALARREGDRVLVLDVMQPKASAVIPLEAADHPAVRLVLRTAPPERPLPARHPAAGEVAVVGQPVLDGTWQLLIWQPVSQIRAAALQGAETTLLAALLAIFGTVVGVRLFDERARLSQAQAHAAALREVGDRLADSERRYRLLAEYSADVVWLYDLQQDRFLYVSPSVQRLIGHGAQDIVGRSFDAVLTSASLAHVRTRLPERLDELARGQTSALTETTELDLLHLDGHTVYTETVSTLITGPDGRAVQLQGVTRDLTARREAETQIRLLSQVVEQSPAAVLITDAQARIEYVNPAFERISGYTRAQVRGHNPRLLSSGRMPAETWQQAWRALRDGRPWTGEVVNRRPDGSEYLLAVTIAPVLDPHRHITHYVSVQLDISAQRDAEAKAHQLAWFDPLTGLPNRARTLDRLEQVLAGDRRHRRHRALLLLNIDRFKTFNEALGHASGDVLLQQLAQRLRAAAPRADLLARLGGDEFALLTPGVEGGPLAASRAAQDVSEHIHAALQDAFALDGAQAGGGTGPDGGDAPVNITVSIGIAVLPTDGDDTPLDVLRRADTALRRAKERGGHQSVFFDDAMGAAVARRFTIEQELRRALAADELRLYLQPQADAQGHWRAAEALVRWQHPVRGLVPPAEFVPVAEGCDLIEPLGHWVLQAACAHLGQLARAGTRLPIAVNVSPRQFHRPHFVQEVLDALRTHGAAAADLVLEVTEGVVVEDIDAVIERMLALTREGVRFSIDDFGTGYSSLSYLKRLPIQEIKIDRSFVRDAPHDPDDAALVEAIIAVADRLRLRVVAEGVETAEQAAFFGRWPHVLQQGYLHGRPDAAEAVLARWRAAQAGESAAGSGGMA</sequence>
<dbReference type="SUPFAM" id="SSF55785">
    <property type="entry name" value="PYP-like sensor domain (PAS domain)"/>
    <property type="match status" value="2"/>
</dbReference>
<evidence type="ECO:0000313" key="7">
    <source>
        <dbReference type="Proteomes" id="UP000091969"/>
    </source>
</evidence>
<keyword evidence="1" id="KW-0472">Membrane</keyword>
<feature type="domain" description="EAL" evidence="4">
    <location>
        <begin position="870"/>
        <end position="1122"/>
    </location>
</feature>
<evidence type="ECO:0000259" key="4">
    <source>
        <dbReference type="PROSITE" id="PS50883"/>
    </source>
</evidence>
<dbReference type="SMART" id="SM00052">
    <property type="entry name" value="EAL"/>
    <property type="match status" value="1"/>
</dbReference>
<feature type="transmembrane region" description="Helical" evidence="1">
    <location>
        <begin position="20"/>
        <end position="45"/>
    </location>
</feature>
<proteinExistence type="predicted"/>
<dbReference type="InterPro" id="IPR001633">
    <property type="entry name" value="EAL_dom"/>
</dbReference>
<dbReference type="InterPro" id="IPR000160">
    <property type="entry name" value="GGDEF_dom"/>
</dbReference>
<dbReference type="PANTHER" id="PTHR44757">
    <property type="entry name" value="DIGUANYLATE CYCLASE DGCP"/>
    <property type="match status" value="1"/>
</dbReference>
<feature type="domain" description="PAS" evidence="2">
    <location>
        <begin position="422"/>
        <end position="497"/>
    </location>
</feature>
<dbReference type="RefSeq" id="WP_068608067.1">
    <property type="nucleotide sequence ID" value="NZ_LZDH01000045.1"/>
</dbReference>
<dbReference type="Proteomes" id="UP000091969">
    <property type="component" value="Unassembled WGS sequence"/>
</dbReference>
<feature type="domain" description="PAS" evidence="2">
    <location>
        <begin position="552"/>
        <end position="598"/>
    </location>
</feature>
<name>A0A1A6DWY0_9BURK</name>
<dbReference type="CDD" id="cd00130">
    <property type="entry name" value="PAS"/>
    <property type="match status" value="2"/>
</dbReference>
<dbReference type="InterPro" id="IPR035965">
    <property type="entry name" value="PAS-like_dom_sf"/>
</dbReference>
<keyword evidence="1" id="KW-0812">Transmembrane</keyword>
<dbReference type="InterPro" id="IPR043128">
    <property type="entry name" value="Rev_trsase/Diguanyl_cyclase"/>
</dbReference>
<dbReference type="STRING" id="1101373.A9O67_03115"/>
<accession>A0A1A6DWY0</accession>
<protein>
    <recommendedName>
        <fullName evidence="8">Signaling protein</fullName>
    </recommendedName>
</protein>
<feature type="domain" description="PAC" evidence="3">
    <location>
        <begin position="623"/>
        <end position="677"/>
    </location>
</feature>
<reference evidence="6 7" key="1">
    <citation type="submission" date="2016-06" db="EMBL/GenBank/DDBJ databases">
        <title>Genome sequence of Tepidimonas fonticaldi PL17.</title>
        <authorList>
            <person name="Pinnaka A.K."/>
        </authorList>
    </citation>
    <scope>NUCLEOTIDE SEQUENCE [LARGE SCALE GENOMIC DNA]</scope>
    <source>
        <strain evidence="6 7">PL17</strain>
    </source>
</reference>
<dbReference type="InterPro" id="IPR013767">
    <property type="entry name" value="PAS_fold"/>
</dbReference>
<dbReference type="InterPro" id="IPR000700">
    <property type="entry name" value="PAS-assoc_C"/>
</dbReference>
<evidence type="ECO:0000259" key="3">
    <source>
        <dbReference type="PROSITE" id="PS50113"/>
    </source>
</evidence>
<dbReference type="GO" id="GO:0006355">
    <property type="term" value="P:regulation of DNA-templated transcription"/>
    <property type="evidence" value="ECO:0007669"/>
    <property type="project" value="InterPro"/>
</dbReference>
<dbReference type="PANTHER" id="PTHR44757:SF2">
    <property type="entry name" value="BIOFILM ARCHITECTURE MAINTENANCE PROTEIN MBAA"/>
    <property type="match status" value="1"/>
</dbReference>
<dbReference type="Pfam" id="PF13426">
    <property type="entry name" value="PAS_9"/>
    <property type="match status" value="1"/>
</dbReference>
<dbReference type="InterPro" id="IPR001610">
    <property type="entry name" value="PAC"/>
</dbReference>
<dbReference type="Gene3D" id="3.30.70.270">
    <property type="match status" value="1"/>
</dbReference>
<evidence type="ECO:0000313" key="6">
    <source>
        <dbReference type="EMBL" id="OBS31186.1"/>
    </source>
</evidence>
<feature type="transmembrane region" description="Helical" evidence="1">
    <location>
        <begin position="57"/>
        <end position="78"/>
    </location>
</feature>
<evidence type="ECO:0000256" key="1">
    <source>
        <dbReference type="SAM" id="Phobius"/>
    </source>
</evidence>
<dbReference type="PROSITE" id="PS50113">
    <property type="entry name" value="PAC"/>
    <property type="match status" value="2"/>
</dbReference>
<feature type="domain" description="GGDEF" evidence="5">
    <location>
        <begin position="709"/>
        <end position="861"/>
    </location>
</feature>
<dbReference type="PROSITE" id="PS50887">
    <property type="entry name" value="GGDEF"/>
    <property type="match status" value="1"/>
</dbReference>
<dbReference type="SMART" id="SM00086">
    <property type="entry name" value="PAC"/>
    <property type="match status" value="2"/>
</dbReference>
<dbReference type="Pfam" id="PF00990">
    <property type="entry name" value="GGDEF"/>
    <property type="match status" value="1"/>
</dbReference>
<evidence type="ECO:0000259" key="2">
    <source>
        <dbReference type="PROSITE" id="PS50112"/>
    </source>
</evidence>
<feature type="transmembrane region" description="Helical" evidence="1">
    <location>
        <begin position="98"/>
        <end position="117"/>
    </location>
</feature>
<dbReference type="OrthoDB" id="9813903at2"/>
<gene>
    <name evidence="6" type="ORF">A9O67_03115</name>
</gene>
<dbReference type="NCBIfam" id="TIGR00254">
    <property type="entry name" value="GGDEF"/>
    <property type="match status" value="1"/>
</dbReference>
<evidence type="ECO:0000259" key="5">
    <source>
        <dbReference type="PROSITE" id="PS50887"/>
    </source>
</evidence>
<dbReference type="NCBIfam" id="TIGR00229">
    <property type="entry name" value="sensory_box"/>
    <property type="match status" value="2"/>
</dbReference>
<dbReference type="InterPro" id="IPR052155">
    <property type="entry name" value="Biofilm_reg_signaling"/>
</dbReference>
<dbReference type="CDD" id="cd01949">
    <property type="entry name" value="GGDEF"/>
    <property type="match status" value="1"/>
</dbReference>
<dbReference type="PROSITE" id="PS50883">
    <property type="entry name" value="EAL"/>
    <property type="match status" value="1"/>
</dbReference>
<dbReference type="EMBL" id="LZDH01000045">
    <property type="protein sequence ID" value="OBS31186.1"/>
    <property type="molecule type" value="Genomic_DNA"/>
</dbReference>
<dbReference type="Pfam" id="PF00989">
    <property type="entry name" value="PAS"/>
    <property type="match status" value="1"/>
</dbReference>
<evidence type="ECO:0008006" key="8">
    <source>
        <dbReference type="Google" id="ProtNLM"/>
    </source>
</evidence>
<keyword evidence="1" id="KW-1133">Transmembrane helix</keyword>
<organism evidence="6 7">
    <name type="scientific">Tepidimonas fonticaldi</name>
    <dbReference type="NCBI Taxonomy" id="1101373"/>
    <lineage>
        <taxon>Bacteria</taxon>
        <taxon>Pseudomonadati</taxon>
        <taxon>Pseudomonadota</taxon>
        <taxon>Betaproteobacteria</taxon>
        <taxon>Burkholderiales</taxon>
        <taxon>Tepidimonas</taxon>
    </lineage>
</organism>
<dbReference type="Pfam" id="PF00563">
    <property type="entry name" value="EAL"/>
    <property type="match status" value="1"/>
</dbReference>
<comment type="caution">
    <text evidence="6">The sequence shown here is derived from an EMBL/GenBank/DDBJ whole genome shotgun (WGS) entry which is preliminary data.</text>
</comment>
<dbReference type="InterPro" id="IPR000014">
    <property type="entry name" value="PAS"/>
</dbReference>
<dbReference type="InterPro" id="IPR035919">
    <property type="entry name" value="EAL_sf"/>
</dbReference>
<dbReference type="Gene3D" id="3.20.20.450">
    <property type="entry name" value="EAL domain"/>
    <property type="match status" value="1"/>
</dbReference>
<dbReference type="PROSITE" id="PS50112">
    <property type="entry name" value="PAS"/>
    <property type="match status" value="2"/>
</dbReference>
<dbReference type="SMART" id="SM00091">
    <property type="entry name" value="PAS"/>
    <property type="match status" value="2"/>
</dbReference>
<dbReference type="CDD" id="cd01948">
    <property type="entry name" value="EAL"/>
    <property type="match status" value="1"/>
</dbReference>
<dbReference type="Gene3D" id="3.30.450.20">
    <property type="entry name" value="PAS domain"/>
    <property type="match status" value="2"/>
</dbReference>
<dbReference type="SMART" id="SM00267">
    <property type="entry name" value="GGDEF"/>
    <property type="match status" value="1"/>
</dbReference>
<dbReference type="AlphaFoldDB" id="A0A1A6DWY0"/>
<dbReference type="SUPFAM" id="SSF141868">
    <property type="entry name" value="EAL domain-like"/>
    <property type="match status" value="1"/>
</dbReference>